<sequence length="299" mass="34738">MAANSVMERNFEQGIEQGTEKAREFNFTGADFRFIRDLVAERTGIMLSENKRDLVYGRLSRRLRELGLSCFRDYCSLLEKGESEEMVQFVNAITTNLTSFFREDHHFEFLGKTLLPALLEKKIKNNLPRRLRIWSAGCSTGEEPYSIAMVLKEVLGRDDKWDARILATDLDTKVLEKASNGVYEQQRVEGLTKNRLQRWIKKGSGNNAGKVRISPELQELITFKQLNLMNDWPMSGPFDLIFCRNVVIYFNKPTQQVLFDRYAGLLDEDGHLFLGHSETMFQKTDRYRLIGKTIYQKEH</sequence>
<dbReference type="InterPro" id="IPR029063">
    <property type="entry name" value="SAM-dependent_MTases_sf"/>
</dbReference>
<feature type="domain" description="CheR-type methyltransferase" evidence="6">
    <location>
        <begin position="20"/>
        <end position="299"/>
    </location>
</feature>
<dbReference type="InterPro" id="IPR000780">
    <property type="entry name" value="CheR_MeTrfase"/>
</dbReference>
<evidence type="ECO:0000256" key="2">
    <source>
        <dbReference type="ARBA" id="ARBA00012534"/>
    </source>
</evidence>
<dbReference type="InterPro" id="IPR050903">
    <property type="entry name" value="Bact_Chemotaxis_MeTrfase"/>
</dbReference>
<evidence type="ECO:0000256" key="4">
    <source>
        <dbReference type="ARBA" id="ARBA00022679"/>
    </source>
</evidence>
<dbReference type="Pfam" id="PF03705">
    <property type="entry name" value="CheR_N"/>
    <property type="match status" value="1"/>
</dbReference>
<dbReference type="EC" id="2.1.1.80" evidence="2"/>
<keyword evidence="5" id="KW-0949">S-adenosyl-L-methionine</keyword>
<keyword evidence="4 7" id="KW-0808">Transferase</keyword>
<organism evidence="7">
    <name type="scientific">hydrothermal vent metagenome</name>
    <dbReference type="NCBI Taxonomy" id="652676"/>
    <lineage>
        <taxon>unclassified sequences</taxon>
        <taxon>metagenomes</taxon>
        <taxon>ecological metagenomes</taxon>
    </lineage>
</organism>
<evidence type="ECO:0000313" key="7">
    <source>
        <dbReference type="EMBL" id="VAW95211.1"/>
    </source>
</evidence>
<dbReference type="SUPFAM" id="SSF53335">
    <property type="entry name" value="S-adenosyl-L-methionine-dependent methyltransferases"/>
    <property type="match status" value="1"/>
</dbReference>
<dbReference type="GO" id="GO:0032259">
    <property type="term" value="P:methylation"/>
    <property type="evidence" value="ECO:0007669"/>
    <property type="project" value="UniProtKB-KW"/>
</dbReference>
<dbReference type="Gene3D" id="1.10.155.10">
    <property type="entry name" value="Chemotaxis receptor methyltransferase CheR, N-terminal domain"/>
    <property type="match status" value="1"/>
</dbReference>
<evidence type="ECO:0000256" key="3">
    <source>
        <dbReference type="ARBA" id="ARBA00022603"/>
    </source>
</evidence>
<dbReference type="SMART" id="SM00138">
    <property type="entry name" value="MeTrc"/>
    <property type="match status" value="1"/>
</dbReference>
<dbReference type="PRINTS" id="PR00996">
    <property type="entry name" value="CHERMTFRASE"/>
</dbReference>
<evidence type="ECO:0000259" key="6">
    <source>
        <dbReference type="PROSITE" id="PS50123"/>
    </source>
</evidence>
<reference evidence="7" key="1">
    <citation type="submission" date="2018-06" db="EMBL/GenBank/DDBJ databases">
        <authorList>
            <person name="Zhirakovskaya E."/>
        </authorList>
    </citation>
    <scope>NUCLEOTIDE SEQUENCE</scope>
</reference>
<dbReference type="InterPro" id="IPR022641">
    <property type="entry name" value="CheR_N"/>
</dbReference>
<gene>
    <name evidence="7" type="ORF">MNBD_GAMMA19-1414</name>
</gene>
<dbReference type="PROSITE" id="PS50123">
    <property type="entry name" value="CHER"/>
    <property type="match status" value="1"/>
</dbReference>
<dbReference type="PIRSF" id="PIRSF000410">
    <property type="entry name" value="CheR"/>
    <property type="match status" value="1"/>
</dbReference>
<dbReference type="Pfam" id="PF01739">
    <property type="entry name" value="CheR"/>
    <property type="match status" value="1"/>
</dbReference>
<evidence type="ECO:0000256" key="1">
    <source>
        <dbReference type="ARBA" id="ARBA00001541"/>
    </source>
</evidence>
<protein>
    <recommendedName>
        <fullName evidence="2">protein-glutamate O-methyltransferase</fullName>
        <ecNumber evidence="2">2.1.1.80</ecNumber>
    </recommendedName>
</protein>
<accession>A0A3B0ZU10</accession>
<dbReference type="EMBL" id="UOFV01000049">
    <property type="protein sequence ID" value="VAW95211.1"/>
    <property type="molecule type" value="Genomic_DNA"/>
</dbReference>
<dbReference type="Gene3D" id="3.40.50.150">
    <property type="entry name" value="Vaccinia Virus protein VP39"/>
    <property type="match status" value="1"/>
</dbReference>
<proteinExistence type="predicted"/>
<comment type="catalytic activity">
    <reaction evidence="1">
        <text>L-glutamyl-[protein] + S-adenosyl-L-methionine = [protein]-L-glutamate 5-O-methyl ester + S-adenosyl-L-homocysteine</text>
        <dbReference type="Rhea" id="RHEA:24452"/>
        <dbReference type="Rhea" id="RHEA-COMP:10208"/>
        <dbReference type="Rhea" id="RHEA-COMP:10311"/>
        <dbReference type="ChEBI" id="CHEBI:29973"/>
        <dbReference type="ChEBI" id="CHEBI:57856"/>
        <dbReference type="ChEBI" id="CHEBI:59789"/>
        <dbReference type="ChEBI" id="CHEBI:82795"/>
        <dbReference type="EC" id="2.1.1.80"/>
    </reaction>
</comment>
<dbReference type="GO" id="GO:0008983">
    <property type="term" value="F:protein-glutamate O-methyltransferase activity"/>
    <property type="evidence" value="ECO:0007669"/>
    <property type="project" value="UniProtKB-EC"/>
</dbReference>
<dbReference type="AlphaFoldDB" id="A0A3B0ZU10"/>
<dbReference type="InterPro" id="IPR036804">
    <property type="entry name" value="CheR_N_sf"/>
</dbReference>
<dbReference type="InterPro" id="IPR022642">
    <property type="entry name" value="CheR_C"/>
</dbReference>
<dbReference type="SUPFAM" id="SSF47757">
    <property type="entry name" value="Chemotaxis receptor methyltransferase CheR, N-terminal domain"/>
    <property type="match status" value="1"/>
</dbReference>
<name>A0A3B0ZU10_9ZZZZ</name>
<evidence type="ECO:0000256" key="5">
    <source>
        <dbReference type="ARBA" id="ARBA00022691"/>
    </source>
</evidence>
<dbReference type="InterPro" id="IPR026024">
    <property type="entry name" value="Chemotaxis_MeTrfase_CheR"/>
</dbReference>
<dbReference type="PANTHER" id="PTHR24422">
    <property type="entry name" value="CHEMOTAXIS PROTEIN METHYLTRANSFERASE"/>
    <property type="match status" value="1"/>
</dbReference>
<dbReference type="PANTHER" id="PTHR24422:SF19">
    <property type="entry name" value="CHEMOTAXIS PROTEIN METHYLTRANSFERASE"/>
    <property type="match status" value="1"/>
</dbReference>
<keyword evidence="3 7" id="KW-0489">Methyltransferase</keyword>